<dbReference type="InterPro" id="IPR012337">
    <property type="entry name" value="RNaseH-like_sf"/>
</dbReference>
<dbReference type="RefSeq" id="WP_183819223.1">
    <property type="nucleotide sequence ID" value="NZ_JACHOB010000006.1"/>
</dbReference>
<dbReference type="GO" id="GO:0003676">
    <property type="term" value="F:nucleic acid binding"/>
    <property type="evidence" value="ECO:0007669"/>
    <property type="project" value="InterPro"/>
</dbReference>
<dbReference type="AlphaFoldDB" id="A0A840I5F8"/>
<reference evidence="2 3" key="1">
    <citation type="submission" date="2020-08" db="EMBL/GenBank/DDBJ databases">
        <title>Genomic Encyclopedia of Type Strains, Phase IV (KMG-IV): sequencing the most valuable type-strain genomes for metagenomic binning, comparative biology and taxonomic classification.</title>
        <authorList>
            <person name="Goeker M."/>
        </authorList>
    </citation>
    <scope>NUCLEOTIDE SEQUENCE [LARGE SCALE GENOMIC DNA]</scope>
    <source>
        <strain evidence="2 3">DSM 102850</strain>
    </source>
</reference>
<gene>
    <name evidence="2" type="ORF">GGQ59_002571</name>
</gene>
<accession>A0A840I5F8</accession>
<dbReference type="InterPro" id="IPR036397">
    <property type="entry name" value="RNaseH_sf"/>
</dbReference>
<keyword evidence="3" id="KW-1185">Reference proteome</keyword>
<organism evidence="2 3">
    <name type="scientific">Parvularcula dongshanensis</name>
    <dbReference type="NCBI Taxonomy" id="1173995"/>
    <lineage>
        <taxon>Bacteria</taxon>
        <taxon>Pseudomonadati</taxon>
        <taxon>Pseudomonadota</taxon>
        <taxon>Alphaproteobacteria</taxon>
        <taxon>Parvularculales</taxon>
        <taxon>Parvularculaceae</taxon>
        <taxon>Parvularcula</taxon>
    </lineage>
</organism>
<evidence type="ECO:0008006" key="4">
    <source>
        <dbReference type="Google" id="ProtNLM"/>
    </source>
</evidence>
<dbReference type="EMBL" id="JACHOB010000006">
    <property type="protein sequence ID" value="MBB4660027.1"/>
    <property type="molecule type" value="Genomic_DNA"/>
</dbReference>
<dbReference type="SUPFAM" id="SSF53098">
    <property type="entry name" value="Ribonuclease H-like"/>
    <property type="match status" value="1"/>
</dbReference>
<protein>
    <recommendedName>
        <fullName evidence="4">Exonuclease domain-containing protein</fullName>
    </recommendedName>
</protein>
<dbReference type="Gene3D" id="3.30.420.10">
    <property type="entry name" value="Ribonuclease H-like superfamily/Ribonuclease H"/>
    <property type="match status" value="1"/>
</dbReference>
<proteinExistence type="predicted"/>
<evidence type="ECO:0000313" key="3">
    <source>
        <dbReference type="Proteomes" id="UP000563524"/>
    </source>
</evidence>
<evidence type="ECO:0000256" key="1">
    <source>
        <dbReference type="SAM" id="MobiDB-lite"/>
    </source>
</evidence>
<evidence type="ECO:0000313" key="2">
    <source>
        <dbReference type="EMBL" id="MBB4660027.1"/>
    </source>
</evidence>
<feature type="region of interest" description="Disordered" evidence="1">
    <location>
        <begin position="1"/>
        <end position="20"/>
    </location>
</feature>
<comment type="caution">
    <text evidence="2">The sequence shown here is derived from an EMBL/GenBank/DDBJ whole genome shotgun (WGS) entry which is preliminary data.</text>
</comment>
<name>A0A840I5F8_9PROT</name>
<dbReference type="Proteomes" id="UP000563524">
    <property type="component" value="Unassembled WGS sequence"/>
</dbReference>
<sequence length="190" mass="20847">MDGAESPLDPPAPSMVPAKGEGPGVAFIDVEATGLGPYSWPIEVGWAFHGHEPRSVLIRPAEAWSMQAWEKPAESLHRIDPSLLLTEGRAAREVALGLNAALGQSDVYSDAPDYDSFWLFRLYDAAGIRPNYRLRDLGELLGPLWQQAPRDLVRRAAAVAPRTHRAADDVRHLQTMYEIALRERGEGATG</sequence>